<dbReference type="AlphaFoldDB" id="A0A1I7IVW0"/>
<dbReference type="OrthoDB" id="9788221at2"/>
<protein>
    <submittedName>
        <fullName evidence="2">Phenazine biosynthesis protein PhzF family</fullName>
    </submittedName>
</protein>
<sequence>MREVLVYHVDAFTDRRFGGNPAGVVPDATSLTHEDMQNIARELNLSETAFLVPDQPSGGHRIRYFTPTSEIDFCGHATIGTSWVLATEYGWKTSASGISFHTNVGVIPVEWVLNQEGDAETVFMRQVPPRVRSTEVSPDEIARIVGIHVSDIDANYPIRLAYTGNWHLLVPVRSRTAIDAAQPHLNELAEMNMKQQAATTHLFTFAEDGDPYDMYTRDFGPAVGIPEDPVTGAANGALAGYLVLEGILNAEQTHSLRMAQGHAMGRPGMVLVNIVPGDAPQIRVGGAAVITVTGRLRLD</sequence>
<dbReference type="GO" id="GO:0016853">
    <property type="term" value="F:isomerase activity"/>
    <property type="evidence" value="ECO:0007669"/>
    <property type="project" value="TreeGrafter"/>
</dbReference>
<organism evidence="2 3">
    <name type="scientific">Alicyclobacillus macrosporangiidus</name>
    <dbReference type="NCBI Taxonomy" id="392015"/>
    <lineage>
        <taxon>Bacteria</taxon>
        <taxon>Bacillati</taxon>
        <taxon>Bacillota</taxon>
        <taxon>Bacilli</taxon>
        <taxon>Bacillales</taxon>
        <taxon>Alicyclobacillaceae</taxon>
        <taxon>Alicyclobacillus</taxon>
    </lineage>
</organism>
<dbReference type="RefSeq" id="WP_074951556.1">
    <property type="nucleotide sequence ID" value="NZ_FPBV01000007.1"/>
</dbReference>
<evidence type="ECO:0000313" key="2">
    <source>
        <dbReference type="EMBL" id="SFU77087.1"/>
    </source>
</evidence>
<gene>
    <name evidence="2" type="ORF">SAMN05421543_107161</name>
</gene>
<evidence type="ECO:0000256" key="1">
    <source>
        <dbReference type="PIRSR" id="PIRSR016184-1"/>
    </source>
</evidence>
<dbReference type="Proteomes" id="UP000183508">
    <property type="component" value="Unassembled WGS sequence"/>
</dbReference>
<dbReference type="PIRSF" id="PIRSF016184">
    <property type="entry name" value="PhzC_PhzF"/>
    <property type="match status" value="1"/>
</dbReference>
<dbReference type="InterPro" id="IPR003719">
    <property type="entry name" value="Phenazine_PhzF-like"/>
</dbReference>
<evidence type="ECO:0000313" key="3">
    <source>
        <dbReference type="Proteomes" id="UP000183508"/>
    </source>
</evidence>
<dbReference type="NCBIfam" id="TIGR00654">
    <property type="entry name" value="PhzF_family"/>
    <property type="match status" value="1"/>
</dbReference>
<dbReference type="GO" id="GO:0005737">
    <property type="term" value="C:cytoplasm"/>
    <property type="evidence" value="ECO:0007669"/>
    <property type="project" value="TreeGrafter"/>
</dbReference>
<feature type="active site" evidence="1">
    <location>
        <position position="47"/>
    </location>
</feature>
<dbReference type="Pfam" id="PF02567">
    <property type="entry name" value="PhzC-PhzF"/>
    <property type="match status" value="1"/>
</dbReference>
<dbReference type="EMBL" id="FPBV01000007">
    <property type="protein sequence ID" value="SFU77087.1"/>
    <property type="molecule type" value="Genomic_DNA"/>
</dbReference>
<dbReference type="PANTHER" id="PTHR13774">
    <property type="entry name" value="PHENAZINE BIOSYNTHESIS PROTEIN"/>
    <property type="match status" value="1"/>
</dbReference>
<dbReference type="SUPFAM" id="SSF54506">
    <property type="entry name" value="Diaminopimelate epimerase-like"/>
    <property type="match status" value="1"/>
</dbReference>
<accession>A0A1I7IVW0</accession>
<keyword evidence="3" id="KW-1185">Reference proteome</keyword>
<proteinExistence type="predicted"/>
<name>A0A1I7IVW0_9BACL</name>
<reference evidence="3" key="1">
    <citation type="submission" date="2016-10" db="EMBL/GenBank/DDBJ databases">
        <authorList>
            <person name="Varghese N."/>
        </authorList>
    </citation>
    <scope>NUCLEOTIDE SEQUENCE [LARGE SCALE GENOMIC DNA]</scope>
    <source>
        <strain evidence="3">DSM 17980</strain>
    </source>
</reference>
<dbReference type="Gene3D" id="3.10.310.10">
    <property type="entry name" value="Diaminopimelate Epimerase, Chain A, domain 1"/>
    <property type="match status" value="2"/>
</dbReference>